<evidence type="ECO:0000256" key="5">
    <source>
        <dbReference type="ARBA" id="ARBA00023237"/>
    </source>
</evidence>
<evidence type="ECO:0000256" key="4">
    <source>
        <dbReference type="ARBA" id="ARBA00023136"/>
    </source>
</evidence>
<evidence type="ECO:0000313" key="7">
    <source>
        <dbReference type="EMBL" id="RCW33930.1"/>
    </source>
</evidence>
<keyword evidence="5" id="KW-0998">Cell outer membrane</keyword>
<dbReference type="PROSITE" id="PS51257">
    <property type="entry name" value="PROKAR_LIPOPROTEIN"/>
    <property type="match status" value="1"/>
</dbReference>
<feature type="domain" description="RagB/SusD" evidence="6">
    <location>
        <begin position="350"/>
        <end position="510"/>
    </location>
</feature>
<dbReference type="Proteomes" id="UP000252733">
    <property type="component" value="Unassembled WGS sequence"/>
</dbReference>
<keyword evidence="8" id="KW-1185">Reference proteome</keyword>
<evidence type="ECO:0000256" key="1">
    <source>
        <dbReference type="ARBA" id="ARBA00004442"/>
    </source>
</evidence>
<protein>
    <submittedName>
        <fullName evidence="7">Putative outer membrane starch-binding protein</fullName>
    </submittedName>
</protein>
<dbReference type="RefSeq" id="WP_114437120.1">
    <property type="nucleotide sequence ID" value="NZ_QPIZ01000012.1"/>
</dbReference>
<dbReference type="GO" id="GO:0009279">
    <property type="term" value="C:cell outer membrane"/>
    <property type="evidence" value="ECO:0007669"/>
    <property type="project" value="UniProtKB-SubCell"/>
</dbReference>
<sequence>MIKYIKTVALAALVGFTSCGEDFLTAYPTDSQEAGGEATKGAIEANITSAYQILLFDSYADYQYNSIVLMSDLRSDDIFKGGGDAGDQAQLYRLSQLDASPRELPGGLWNIYYSGLSRANNAIIATENAVDVSEADLARLSAEGRYLRAYFVHWLWKFWGNIPYFEEDLAEPYMAPQYTADQIYNELIEDLDYAIEGNKLPMSVGATEAGRATRAAAMMLKARVVMYQQDESRYAEVLADMAEIINSGAYELMPEYSEIWPRDGEFCAESIFEVNHLPEGKDWGAAWQGYGTNLPAFISPNELNGDDLLSGDTTFIGGWGFGPVRPEIPSIYEEGDERLAASVNQFEEGTYTERFQNTGLFMAKYAAREEYNDAPYTVDLNYENNLRIFRYAETLLNAAELMGMHGVAPIDGLTAQWCLDEVRKRAMDEEFVSIPASEENIKLERRREFFGEGMRFWDLVRWGDANQLTENIEEYSSVRTWEDYKKYLPIPQSEIDRTSGEFKLEQNAGY</sequence>
<dbReference type="InterPro" id="IPR012944">
    <property type="entry name" value="SusD_RagB_dom"/>
</dbReference>
<comment type="caution">
    <text evidence="7">The sequence shown here is derived from an EMBL/GenBank/DDBJ whole genome shotgun (WGS) entry which is preliminary data.</text>
</comment>
<evidence type="ECO:0000256" key="2">
    <source>
        <dbReference type="ARBA" id="ARBA00006275"/>
    </source>
</evidence>
<dbReference type="AlphaFoldDB" id="A0A368V0W6"/>
<keyword evidence="4" id="KW-0472">Membrane</keyword>
<dbReference type="InterPro" id="IPR011990">
    <property type="entry name" value="TPR-like_helical_dom_sf"/>
</dbReference>
<comment type="subcellular location">
    <subcellularLocation>
        <location evidence="1">Cell outer membrane</location>
    </subcellularLocation>
</comment>
<dbReference type="InterPro" id="IPR041662">
    <property type="entry name" value="SusD-like_2"/>
</dbReference>
<organism evidence="7 8">
    <name type="scientific">Marinilabilia salmonicolor</name>
    <dbReference type="NCBI Taxonomy" id="989"/>
    <lineage>
        <taxon>Bacteria</taxon>
        <taxon>Pseudomonadati</taxon>
        <taxon>Bacteroidota</taxon>
        <taxon>Bacteroidia</taxon>
        <taxon>Marinilabiliales</taxon>
        <taxon>Marinilabiliaceae</taxon>
        <taxon>Marinilabilia</taxon>
    </lineage>
</organism>
<gene>
    <name evidence="7" type="ORF">DFO77_11294</name>
</gene>
<dbReference type="Gene3D" id="1.25.40.390">
    <property type="match status" value="1"/>
</dbReference>
<accession>A0A368V0W6</accession>
<evidence type="ECO:0000259" key="6">
    <source>
        <dbReference type="Pfam" id="PF07980"/>
    </source>
</evidence>
<dbReference type="SUPFAM" id="SSF48452">
    <property type="entry name" value="TPR-like"/>
    <property type="match status" value="1"/>
</dbReference>
<keyword evidence="3" id="KW-0732">Signal</keyword>
<comment type="similarity">
    <text evidence="2">Belongs to the SusD family.</text>
</comment>
<evidence type="ECO:0000256" key="3">
    <source>
        <dbReference type="ARBA" id="ARBA00022729"/>
    </source>
</evidence>
<evidence type="ECO:0000313" key="8">
    <source>
        <dbReference type="Proteomes" id="UP000252733"/>
    </source>
</evidence>
<reference evidence="7 8" key="1">
    <citation type="submission" date="2018-07" db="EMBL/GenBank/DDBJ databases">
        <title>Freshwater and sediment microbial communities from various areas in North America, analyzing microbe dynamics in response to fracking.</title>
        <authorList>
            <person name="Lamendella R."/>
        </authorList>
    </citation>
    <scope>NUCLEOTIDE SEQUENCE [LARGE SCALE GENOMIC DNA]</scope>
    <source>
        <strain evidence="7 8">160A</strain>
    </source>
</reference>
<dbReference type="EMBL" id="QPIZ01000012">
    <property type="protein sequence ID" value="RCW33930.1"/>
    <property type="molecule type" value="Genomic_DNA"/>
</dbReference>
<dbReference type="Pfam" id="PF07980">
    <property type="entry name" value="SusD_RagB"/>
    <property type="match status" value="1"/>
</dbReference>
<proteinExistence type="inferred from homology"/>
<dbReference type="Pfam" id="PF12771">
    <property type="entry name" value="SusD-like_2"/>
    <property type="match status" value="1"/>
</dbReference>
<name>A0A368V0W6_9BACT</name>